<dbReference type="Pfam" id="PF12900">
    <property type="entry name" value="Pyridox_ox_2"/>
    <property type="match status" value="1"/>
</dbReference>
<evidence type="ECO:0008006" key="3">
    <source>
        <dbReference type="Google" id="ProtNLM"/>
    </source>
</evidence>
<dbReference type="EMBL" id="BAABKK010000024">
    <property type="protein sequence ID" value="GAA5198290.1"/>
    <property type="molecule type" value="Genomic_DNA"/>
</dbReference>
<accession>A0ABP9SM37</accession>
<dbReference type="Proteomes" id="UP001500200">
    <property type="component" value="Unassembled WGS sequence"/>
</dbReference>
<gene>
    <name evidence="1" type="ORF">GCM10023346_35150</name>
</gene>
<dbReference type="SUPFAM" id="SSF50475">
    <property type="entry name" value="FMN-binding split barrel"/>
    <property type="match status" value="1"/>
</dbReference>
<dbReference type="Gene3D" id="2.30.110.10">
    <property type="entry name" value="Electron Transport, Fmn-binding Protein, Chain A"/>
    <property type="match status" value="1"/>
</dbReference>
<dbReference type="InterPro" id="IPR012349">
    <property type="entry name" value="Split_barrel_FMN-bd"/>
</dbReference>
<sequence length="170" mass="18441">MPCFALDRIPSMGSMTSKDNIPAAEILEPPECWRLLAETSVGRLALIVDGHPDVFPVNYQVDNESLLFRTGSGTKQEALEADATLALEADSVSAEFGMAWSVVVKGKAQRETGGGQALDSVRRALFPWQGVGKDILIRIVPESVTGRRFTLTPPMRWTSPLNDATRAGVE</sequence>
<comment type="caution">
    <text evidence="1">The sequence shown here is derived from an EMBL/GenBank/DDBJ whole genome shotgun (WGS) entry which is preliminary data.</text>
</comment>
<dbReference type="InterPro" id="IPR024747">
    <property type="entry name" value="Pyridox_Oxase-rel"/>
</dbReference>
<keyword evidence="2" id="KW-1185">Reference proteome</keyword>
<reference evidence="2" key="1">
    <citation type="journal article" date="2019" name="Int. J. Syst. Evol. Microbiol.">
        <title>The Global Catalogue of Microorganisms (GCM) 10K type strain sequencing project: providing services to taxonomists for standard genome sequencing and annotation.</title>
        <authorList>
            <consortium name="The Broad Institute Genomics Platform"/>
            <consortium name="The Broad Institute Genome Sequencing Center for Infectious Disease"/>
            <person name="Wu L."/>
            <person name="Ma J."/>
        </authorList>
    </citation>
    <scope>NUCLEOTIDE SEQUENCE [LARGE SCALE GENOMIC DNA]</scope>
    <source>
        <strain evidence="2">JCM 18514</strain>
    </source>
</reference>
<evidence type="ECO:0000313" key="2">
    <source>
        <dbReference type="Proteomes" id="UP001500200"/>
    </source>
</evidence>
<name>A0ABP9SM37_9MICC</name>
<proteinExistence type="predicted"/>
<evidence type="ECO:0000313" key="1">
    <source>
        <dbReference type="EMBL" id="GAA5198290.1"/>
    </source>
</evidence>
<protein>
    <recommendedName>
        <fullName evidence="3">Flavin-nucleotide-binding protein</fullName>
    </recommendedName>
</protein>
<organism evidence="1 2">
    <name type="scientific">Arthrobacter gyeryongensis</name>
    <dbReference type="NCBI Taxonomy" id="1650592"/>
    <lineage>
        <taxon>Bacteria</taxon>
        <taxon>Bacillati</taxon>
        <taxon>Actinomycetota</taxon>
        <taxon>Actinomycetes</taxon>
        <taxon>Micrococcales</taxon>
        <taxon>Micrococcaceae</taxon>
        <taxon>Arthrobacter</taxon>
    </lineage>
</organism>